<dbReference type="InterPro" id="IPR037401">
    <property type="entry name" value="SnoaL-like"/>
</dbReference>
<dbReference type="EMBL" id="CP003053">
    <property type="protein sequence ID" value="AFM15462.1"/>
    <property type="molecule type" value="Genomic_DNA"/>
</dbReference>
<reference evidence="2 3" key="1">
    <citation type="submission" date="2012-06" db="EMBL/GenBank/DDBJ databases">
        <title>Complete sequence of chromosome of Mycobacterium chubuense NBB4.</title>
        <authorList>
            <consortium name="US DOE Joint Genome Institute"/>
            <person name="Lucas S."/>
            <person name="Han J."/>
            <person name="Lapidus A."/>
            <person name="Cheng J.-F."/>
            <person name="Goodwin L."/>
            <person name="Pitluck S."/>
            <person name="Peters L."/>
            <person name="Mikhailova N."/>
            <person name="Teshima H."/>
            <person name="Detter J.C."/>
            <person name="Han C."/>
            <person name="Tapia R."/>
            <person name="Land M."/>
            <person name="Hauser L."/>
            <person name="Kyrpides N."/>
            <person name="Ivanova N."/>
            <person name="Pagani I."/>
            <person name="Mattes T."/>
            <person name="Holmes A."/>
            <person name="Rutledge P."/>
            <person name="Paulsen I."/>
            <person name="Coleman N."/>
            <person name="Woyke T."/>
        </authorList>
    </citation>
    <scope>NUCLEOTIDE SEQUENCE [LARGE SCALE GENOMIC DNA]</scope>
    <source>
        <strain evidence="2 3">NBB4</strain>
    </source>
</reference>
<proteinExistence type="predicted"/>
<dbReference type="Proteomes" id="UP000006057">
    <property type="component" value="Chromosome"/>
</dbReference>
<dbReference type="PATRIC" id="fig|710421.3.peg.641"/>
<dbReference type="eggNOG" id="COG5485">
    <property type="taxonomic scope" value="Bacteria"/>
</dbReference>
<dbReference type="AlphaFoldDB" id="I4BDV5"/>
<name>I4BDV5_MYCCN</name>
<dbReference type="STRING" id="710421.Mycch_0644"/>
<accession>I4BDV5</accession>
<evidence type="ECO:0000313" key="3">
    <source>
        <dbReference type="Proteomes" id="UP000006057"/>
    </source>
</evidence>
<organism evidence="2 3">
    <name type="scientific">Mycolicibacterium chubuense (strain NBB4)</name>
    <name type="common">Mycobacterium chubuense</name>
    <dbReference type="NCBI Taxonomy" id="710421"/>
    <lineage>
        <taxon>Bacteria</taxon>
        <taxon>Bacillati</taxon>
        <taxon>Actinomycetota</taxon>
        <taxon>Actinomycetes</taxon>
        <taxon>Mycobacteriales</taxon>
        <taxon>Mycobacteriaceae</taxon>
        <taxon>Mycolicibacterium</taxon>
    </lineage>
</organism>
<evidence type="ECO:0000259" key="1">
    <source>
        <dbReference type="Pfam" id="PF12680"/>
    </source>
</evidence>
<dbReference type="Gene3D" id="3.10.450.50">
    <property type="match status" value="1"/>
</dbReference>
<dbReference type="HOGENOM" id="CLU_100997_10_0_11"/>
<dbReference type="InterPro" id="IPR032710">
    <property type="entry name" value="NTF2-like_dom_sf"/>
</dbReference>
<dbReference type="KEGG" id="mcb:Mycch_0644"/>
<evidence type="ECO:0000313" key="2">
    <source>
        <dbReference type="EMBL" id="AFM15462.1"/>
    </source>
</evidence>
<dbReference type="Pfam" id="PF12680">
    <property type="entry name" value="SnoaL_2"/>
    <property type="match status" value="1"/>
</dbReference>
<feature type="domain" description="SnoaL-like" evidence="1">
    <location>
        <begin position="33"/>
        <end position="131"/>
    </location>
</feature>
<sequence>MSNQPVMDRPRVISSHRNISSHRPVNSQKQVYKRWLHELWAGDPVVDELVSEDFVGHWPNRDVHGPAELQTIIDSTRGRLRELAFVIDVGPFIDGDLVAARWIATGSGKDGPARFTGNDILRVIDNKVVEYWAGSSRG</sequence>
<dbReference type="OrthoDB" id="4153705at2"/>
<dbReference type="RefSeq" id="WP_014813953.1">
    <property type="nucleotide sequence ID" value="NC_018027.1"/>
</dbReference>
<dbReference type="SUPFAM" id="SSF54427">
    <property type="entry name" value="NTF2-like"/>
    <property type="match status" value="1"/>
</dbReference>
<protein>
    <submittedName>
        <fullName evidence="2">SnoaL-like polyketide cyclase</fullName>
    </submittedName>
</protein>
<gene>
    <name evidence="2" type="ordered locus">Mycch_0644</name>
</gene>
<keyword evidence="3" id="KW-1185">Reference proteome</keyword>